<reference evidence="1" key="1">
    <citation type="submission" date="2018-02" db="EMBL/GenBank/DDBJ databases">
        <title>Rhizophora mucronata_Transcriptome.</title>
        <authorList>
            <person name="Meera S.P."/>
            <person name="Sreeshan A."/>
            <person name="Augustine A."/>
        </authorList>
    </citation>
    <scope>NUCLEOTIDE SEQUENCE</scope>
    <source>
        <tissue evidence="1">Leaf</tissue>
    </source>
</reference>
<organism evidence="1">
    <name type="scientific">Rhizophora mucronata</name>
    <name type="common">Asiatic mangrove</name>
    <dbReference type="NCBI Taxonomy" id="61149"/>
    <lineage>
        <taxon>Eukaryota</taxon>
        <taxon>Viridiplantae</taxon>
        <taxon>Streptophyta</taxon>
        <taxon>Embryophyta</taxon>
        <taxon>Tracheophyta</taxon>
        <taxon>Spermatophyta</taxon>
        <taxon>Magnoliopsida</taxon>
        <taxon>eudicotyledons</taxon>
        <taxon>Gunneridae</taxon>
        <taxon>Pentapetalae</taxon>
        <taxon>rosids</taxon>
        <taxon>fabids</taxon>
        <taxon>Malpighiales</taxon>
        <taxon>Rhizophoraceae</taxon>
        <taxon>Rhizophora</taxon>
    </lineage>
</organism>
<proteinExistence type="predicted"/>
<dbReference type="EMBL" id="GGEC01070035">
    <property type="protein sequence ID" value="MBX50519.1"/>
    <property type="molecule type" value="Transcribed_RNA"/>
</dbReference>
<sequence>MSLPIGVLSKRLVNKVYYRAHSTMSGNFLCDCLSHLK</sequence>
<accession>A0A2P2P743</accession>
<name>A0A2P2P743_RHIMU</name>
<protein>
    <submittedName>
        <fullName evidence="1">Uncharacterized protein</fullName>
    </submittedName>
</protein>
<evidence type="ECO:0000313" key="1">
    <source>
        <dbReference type="EMBL" id="MBX50519.1"/>
    </source>
</evidence>
<dbReference type="AlphaFoldDB" id="A0A2P2P743"/>